<feature type="transmembrane region" description="Helical" evidence="7">
    <location>
        <begin position="373"/>
        <end position="395"/>
    </location>
</feature>
<proteinExistence type="predicted"/>
<dbReference type="RefSeq" id="WP_250140305.1">
    <property type="nucleotide sequence ID" value="NZ_JALIQP010000002.1"/>
</dbReference>
<dbReference type="Proteomes" id="UP001595898">
    <property type="component" value="Unassembled WGS sequence"/>
</dbReference>
<dbReference type="PANTHER" id="PTHR33406:SF12">
    <property type="entry name" value="BLR2997 PROTEIN"/>
    <property type="match status" value="1"/>
</dbReference>
<feature type="transmembrane region" description="Helical" evidence="7">
    <location>
        <begin position="320"/>
        <end position="338"/>
    </location>
</feature>
<gene>
    <name evidence="9" type="ORF">ACFO5R_13860</name>
</gene>
<feature type="transmembrane region" description="Helical" evidence="7">
    <location>
        <begin position="407"/>
        <end position="429"/>
    </location>
</feature>
<feature type="transmembrane region" description="Helical" evidence="7">
    <location>
        <begin position="812"/>
        <end position="842"/>
    </location>
</feature>
<evidence type="ECO:0000256" key="6">
    <source>
        <dbReference type="SAM" id="MobiDB-lite"/>
    </source>
</evidence>
<evidence type="ECO:0000256" key="2">
    <source>
        <dbReference type="ARBA" id="ARBA00022475"/>
    </source>
</evidence>
<feature type="transmembrane region" description="Helical" evidence="7">
    <location>
        <begin position="294"/>
        <end position="314"/>
    </location>
</feature>
<keyword evidence="4 7" id="KW-1133">Transmembrane helix</keyword>
<keyword evidence="2" id="KW-1003">Cell membrane</keyword>
<dbReference type="SUPFAM" id="SSF82866">
    <property type="entry name" value="Multidrug efflux transporter AcrB transmembrane domain"/>
    <property type="match status" value="2"/>
</dbReference>
<evidence type="ECO:0000256" key="1">
    <source>
        <dbReference type="ARBA" id="ARBA00004651"/>
    </source>
</evidence>
<evidence type="ECO:0000313" key="10">
    <source>
        <dbReference type="Proteomes" id="UP001595898"/>
    </source>
</evidence>
<protein>
    <submittedName>
        <fullName evidence="9">RND family transporter</fullName>
    </submittedName>
</protein>
<organism evidence="9 10">
    <name type="scientific">Halosolutus amylolyticus</name>
    <dbReference type="NCBI Taxonomy" id="2932267"/>
    <lineage>
        <taxon>Archaea</taxon>
        <taxon>Methanobacteriati</taxon>
        <taxon>Methanobacteriota</taxon>
        <taxon>Stenosarchaea group</taxon>
        <taxon>Halobacteria</taxon>
        <taxon>Halobacteriales</taxon>
        <taxon>Natrialbaceae</taxon>
        <taxon>Halosolutus</taxon>
    </lineage>
</organism>
<feature type="transmembrane region" description="Helical" evidence="7">
    <location>
        <begin position="848"/>
        <end position="873"/>
    </location>
</feature>
<dbReference type="InterPro" id="IPR004869">
    <property type="entry name" value="MMPL_dom"/>
</dbReference>
<comment type="subcellular location">
    <subcellularLocation>
        <location evidence="1">Cell membrane</location>
        <topology evidence="1">Multi-pass membrane protein</topology>
    </subcellularLocation>
</comment>
<evidence type="ECO:0000256" key="4">
    <source>
        <dbReference type="ARBA" id="ARBA00022989"/>
    </source>
</evidence>
<feature type="domain" description="SSD" evidence="8">
    <location>
        <begin position="706"/>
        <end position="873"/>
    </location>
</feature>
<dbReference type="PANTHER" id="PTHR33406">
    <property type="entry name" value="MEMBRANE PROTEIN MJ1562-RELATED"/>
    <property type="match status" value="1"/>
</dbReference>
<dbReference type="Gene3D" id="1.20.1640.10">
    <property type="entry name" value="Multidrug efflux transporter AcrB transmembrane domain"/>
    <property type="match status" value="2"/>
</dbReference>
<feature type="domain" description="SSD" evidence="8">
    <location>
        <begin position="294"/>
        <end position="432"/>
    </location>
</feature>
<dbReference type="InterPro" id="IPR000731">
    <property type="entry name" value="SSD"/>
</dbReference>
<feature type="region of interest" description="Disordered" evidence="6">
    <location>
        <begin position="176"/>
        <end position="195"/>
    </location>
</feature>
<dbReference type="Pfam" id="PF03176">
    <property type="entry name" value="MMPL"/>
    <property type="match status" value="2"/>
</dbReference>
<dbReference type="GO" id="GO:0005886">
    <property type="term" value="C:plasma membrane"/>
    <property type="evidence" value="ECO:0007669"/>
    <property type="project" value="UniProtKB-SubCell"/>
</dbReference>
<evidence type="ECO:0000256" key="5">
    <source>
        <dbReference type="ARBA" id="ARBA00023136"/>
    </source>
</evidence>
<feature type="transmembrane region" description="Helical" evidence="7">
    <location>
        <begin position="710"/>
        <end position="731"/>
    </location>
</feature>
<dbReference type="InterPro" id="IPR050545">
    <property type="entry name" value="Mycobact_MmpL"/>
</dbReference>
<name>A0ABD5PRN9_9EURY</name>
<feature type="transmembrane region" description="Helical" evidence="7">
    <location>
        <begin position="268"/>
        <end position="287"/>
    </location>
</feature>
<feature type="compositionally biased region" description="Gly residues" evidence="6">
    <location>
        <begin position="182"/>
        <end position="191"/>
    </location>
</feature>
<feature type="transmembrane region" description="Helical" evidence="7">
    <location>
        <begin position="738"/>
        <end position="759"/>
    </location>
</feature>
<evidence type="ECO:0000259" key="8">
    <source>
        <dbReference type="PROSITE" id="PS50156"/>
    </source>
</evidence>
<feature type="compositionally biased region" description="Low complexity" evidence="6">
    <location>
        <begin position="136"/>
        <end position="147"/>
    </location>
</feature>
<feature type="region of interest" description="Disordered" evidence="6">
    <location>
        <begin position="131"/>
        <end position="150"/>
    </location>
</feature>
<dbReference type="EMBL" id="JBHSFA010000007">
    <property type="protein sequence ID" value="MFC4543009.1"/>
    <property type="molecule type" value="Genomic_DNA"/>
</dbReference>
<evidence type="ECO:0000256" key="7">
    <source>
        <dbReference type="SAM" id="Phobius"/>
    </source>
</evidence>
<accession>A0ABD5PRN9</accession>
<keyword evidence="3 7" id="KW-0812">Transmembrane</keyword>
<feature type="transmembrane region" description="Helical" evidence="7">
    <location>
        <begin position="771"/>
        <end position="791"/>
    </location>
</feature>
<keyword evidence="5 7" id="KW-0472">Membrane</keyword>
<feature type="transmembrane region" description="Helical" evidence="7">
    <location>
        <begin position="471"/>
        <end position="490"/>
    </location>
</feature>
<sequence length="883" mass="91665">MSGRIAGRYADAIVSHSRLVVVLVLLLTAVVGAGAAIGESEGGGIGQFDVDSEETRAQEEIDATYGTDERIVAQIVVRDEDGDVLTRESLLEGLRLQQEIREDDALNATLDEQGVVGIENVVATAAVFEDRQASATGPPDTTGQPDTSAPTLDEQITALESRSDAEVEALLADVLDPEGEQGPAGGSGGTGDPYEFLPQDYERGSTTADARITFVFQVDDSGPDEDPEAAYDAQVAIDRLVEDRFDDAFVFGQGITDEASANAVGDSFAIITPVALVLVLFALGVAYRDVVDVLLSLVGIAVVMAWLAGIMGWLEIPSSQLLIAVPFLLIGLSIDYSLHVIMRSREARAGLLDRDDTAAADGSSPGVRAGMRASVGGVVLALAAATFSTGIGFLSNVVSPLPAIRDFAILSAGGILATFVAFAVLVPALKVEVDDMLEGRFGLDRARQPFGAGAGVANRVLSGGVAVVQRAPIAIVLLALVLAVGGAYGATGIDTEFNQADFLPEDAPEWAKSLPGPLAPGTYTISDDAAYLGDNFRERGEGSRTEILIRGDVTDPATLATIEDATANVDGDGTLVVRSDGRAAIESPVTVLRALAAENESVAAALAERDTDGDGLPDEDLAGLYDVLYEADENAASSVLYRSGDGDDREYESARLLVSVRGDAAAQDAADDTRSVASAIEAESGGSITAVATGGPVTTAVIQDALLETLVQAFAVTLVVIFAFLTVLYWVRYRSLSLGAVTLAPVVAALAWLLGAMALLDLPFNSETAVITSLAIGLGVDYSIHVGERFIDERREAGRTAASRSEALERALAATVTGTGGALFGSALTTAAGFGVLALALAPPLQRFGLVTGLSIVFAFVSCLTVLPCLLVLRERLLAWSAT</sequence>
<comment type="caution">
    <text evidence="9">The sequence shown here is derived from an EMBL/GenBank/DDBJ whole genome shotgun (WGS) entry which is preliminary data.</text>
</comment>
<dbReference type="PROSITE" id="PS50156">
    <property type="entry name" value="SSD"/>
    <property type="match status" value="2"/>
</dbReference>
<reference evidence="9 10" key="1">
    <citation type="journal article" date="2019" name="Int. J. Syst. Evol. Microbiol.">
        <title>The Global Catalogue of Microorganisms (GCM) 10K type strain sequencing project: providing services to taxonomists for standard genome sequencing and annotation.</title>
        <authorList>
            <consortium name="The Broad Institute Genomics Platform"/>
            <consortium name="The Broad Institute Genome Sequencing Center for Infectious Disease"/>
            <person name="Wu L."/>
            <person name="Ma J."/>
        </authorList>
    </citation>
    <scope>NUCLEOTIDE SEQUENCE [LARGE SCALE GENOMIC DNA]</scope>
    <source>
        <strain evidence="9 10">WLHS5</strain>
    </source>
</reference>
<keyword evidence="10" id="KW-1185">Reference proteome</keyword>
<evidence type="ECO:0000256" key="3">
    <source>
        <dbReference type="ARBA" id="ARBA00022692"/>
    </source>
</evidence>
<evidence type="ECO:0000313" key="9">
    <source>
        <dbReference type="EMBL" id="MFC4543009.1"/>
    </source>
</evidence>
<dbReference type="AlphaFoldDB" id="A0ABD5PRN9"/>